<comment type="caution">
    <text evidence="2">The sequence shown here is derived from an EMBL/GenBank/DDBJ whole genome shotgun (WGS) entry which is preliminary data.</text>
</comment>
<organism evidence="2 3">
    <name type="scientific">Cyanidiococcus yangmingshanensis</name>
    <dbReference type="NCBI Taxonomy" id="2690220"/>
    <lineage>
        <taxon>Eukaryota</taxon>
        <taxon>Rhodophyta</taxon>
        <taxon>Bangiophyceae</taxon>
        <taxon>Cyanidiales</taxon>
        <taxon>Cyanidiaceae</taxon>
        <taxon>Cyanidiococcus</taxon>
    </lineage>
</organism>
<dbReference type="EMBL" id="VWRR01000006">
    <property type="protein sequence ID" value="KAF6003629.1"/>
    <property type="molecule type" value="Genomic_DNA"/>
</dbReference>
<dbReference type="OrthoDB" id="10261212at2759"/>
<dbReference type="GO" id="GO:0071944">
    <property type="term" value="C:cell periphery"/>
    <property type="evidence" value="ECO:0007669"/>
    <property type="project" value="TreeGrafter"/>
</dbReference>
<accession>A0A7J7ILQ3</accession>
<proteinExistence type="predicted"/>
<name>A0A7J7ILQ3_9RHOD</name>
<dbReference type="GO" id="GO:1990380">
    <property type="term" value="F:K48-linked deubiquitinase activity"/>
    <property type="evidence" value="ECO:0007669"/>
    <property type="project" value="InterPro"/>
</dbReference>
<dbReference type="Proteomes" id="UP000530660">
    <property type="component" value="Unassembled WGS sequence"/>
</dbReference>
<dbReference type="Pfam" id="PF04424">
    <property type="entry name" value="MINDY_DUB"/>
    <property type="match status" value="1"/>
</dbReference>
<evidence type="ECO:0000313" key="3">
    <source>
        <dbReference type="Proteomes" id="UP000530660"/>
    </source>
</evidence>
<dbReference type="PANTHER" id="PTHR18063:SF6">
    <property type="entry name" value="UBIQUITIN CARBOXYL-TERMINAL HYDROLASE"/>
    <property type="match status" value="1"/>
</dbReference>
<dbReference type="GO" id="GO:0016807">
    <property type="term" value="F:cysteine-type carboxypeptidase activity"/>
    <property type="evidence" value="ECO:0007669"/>
    <property type="project" value="TreeGrafter"/>
</dbReference>
<dbReference type="AlphaFoldDB" id="A0A7J7ILQ3"/>
<dbReference type="GO" id="GO:0004843">
    <property type="term" value="F:cysteine-type deubiquitinase activity"/>
    <property type="evidence" value="ECO:0007669"/>
    <property type="project" value="InterPro"/>
</dbReference>
<dbReference type="InterPro" id="IPR033979">
    <property type="entry name" value="MINDY_domain"/>
</dbReference>
<dbReference type="PANTHER" id="PTHR18063">
    <property type="entry name" value="NF-E2 INDUCIBLE PROTEIN"/>
    <property type="match status" value="1"/>
</dbReference>
<dbReference type="InterPro" id="IPR007518">
    <property type="entry name" value="MINDY"/>
</dbReference>
<keyword evidence="3" id="KW-1185">Reference proteome</keyword>
<reference evidence="2 3" key="1">
    <citation type="journal article" date="2020" name="J. Phycol.">
        <title>Comparative genome analysis reveals Cyanidiococcus gen. nov., a new extremophilic red algal genus sister to Cyanidioschyzon (Cyanidioschyzonaceae, Rhodophyta).</title>
        <authorList>
            <person name="Liu S.-L."/>
            <person name="Chiang Y.-R."/>
            <person name="Yoon H.S."/>
            <person name="Fu H.-Y."/>
        </authorList>
    </citation>
    <scope>NUCLEOTIDE SEQUENCE [LARGE SCALE GENOMIC DNA]</scope>
    <source>
        <strain evidence="2 3">THAL066</strain>
    </source>
</reference>
<evidence type="ECO:0000313" key="2">
    <source>
        <dbReference type="EMBL" id="KAF6003629.1"/>
    </source>
</evidence>
<protein>
    <submittedName>
        <fullName evidence="2">Ubiquitin carboxyl-terminal hydrolase MINDY-1</fullName>
    </submittedName>
</protein>
<evidence type="ECO:0000259" key="1">
    <source>
        <dbReference type="Pfam" id="PF04424"/>
    </source>
</evidence>
<keyword evidence="2" id="KW-0378">Hydrolase</keyword>
<gene>
    <name evidence="2" type="primary">FAM63A</name>
    <name evidence="2" type="ORF">F1559_003739</name>
</gene>
<feature type="domain" description="MINDY deubiquitinase" evidence="1">
    <location>
        <begin position="6"/>
        <end position="172"/>
    </location>
</feature>
<sequence length="227" mass="25115">MSQSIHRVKRIHFSGIRQCIVLQDRNGPCPLVALTNTLLLRGALAPFPTDMEYVSSDWLCNVLAEYLFEKQVPSLRTQSTSVLDIEHNIADVVQLLPMLQHGMDVNVGFTDCNDYELTTETTLFDAFGVRLLHGWLADPTDKDAYPVLSQRRYNAATEVLIRASANLADESASGRLPAAQGHYTGPVSVTDSTTVSMSSVASIEAERYLESDVEIAVEELRDELATR</sequence>
<dbReference type="GO" id="GO:0071108">
    <property type="term" value="P:protein K48-linked deubiquitination"/>
    <property type="evidence" value="ECO:0007669"/>
    <property type="project" value="TreeGrafter"/>
</dbReference>
<dbReference type="GO" id="GO:0005829">
    <property type="term" value="C:cytosol"/>
    <property type="evidence" value="ECO:0007669"/>
    <property type="project" value="TreeGrafter"/>
</dbReference>